<name>A0A382IYH2_9ZZZZ</name>
<organism evidence="1">
    <name type="scientific">marine metagenome</name>
    <dbReference type="NCBI Taxonomy" id="408172"/>
    <lineage>
        <taxon>unclassified sequences</taxon>
        <taxon>metagenomes</taxon>
        <taxon>ecological metagenomes</taxon>
    </lineage>
</organism>
<reference evidence="1" key="1">
    <citation type="submission" date="2018-05" db="EMBL/GenBank/DDBJ databases">
        <authorList>
            <person name="Lanie J.A."/>
            <person name="Ng W.-L."/>
            <person name="Kazmierczak K.M."/>
            <person name="Andrzejewski T.M."/>
            <person name="Davidsen T.M."/>
            <person name="Wayne K.J."/>
            <person name="Tettelin H."/>
            <person name="Glass J.I."/>
            <person name="Rusch D."/>
            <person name="Podicherti R."/>
            <person name="Tsui H.-C.T."/>
            <person name="Winkler M.E."/>
        </authorList>
    </citation>
    <scope>NUCLEOTIDE SEQUENCE</scope>
</reference>
<dbReference type="AlphaFoldDB" id="A0A382IYH2"/>
<dbReference type="EMBL" id="UINC01070228">
    <property type="protein sequence ID" value="SVC04212.1"/>
    <property type="molecule type" value="Genomic_DNA"/>
</dbReference>
<evidence type="ECO:0000313" key="1">
    <source>
        <dbReference type="EMBL" id="SVC04212.1"/>
    </source>
</evidence>
<proteinExistence type="predicted"/>
<sequence>MKNKKIIGLIVLILLIGCQTTPNNPGQLVTRAIETRYIDSNFEIAYTSAVHTFFALGFTIHHSEKDSGIIEGDNVNPNIDAKRGQMALGMVPYLGVFAMFADTSDIRKEITLLLQKGPNDKRTKMRIQMVINGKAQIDPKVVDAIWIVTQREAMMTSGIDVPDDIKKKYNDLNSPQKNSSSEKK</sequence>
<accession>A0A382IYH2</accession>
<gene>
    <name evidence="1" type="ORF">METZ01_LOCUS257066</name>
</gene>
<protein>
    <recommendedName>
        <fullName evidence="2">Lipoprotein</fullName>
    </recommendedName>
</protein>
<dbReference type="PROSITE" id="PS51257">
    <property type="entry name" value="PROKAR_LIPOPROTEIN"/>
    <property type="match status" value="1"/>
</dbReference>
<evidence type="ECO:0008006" key="2">
    <source>
        <dbReference type="Google" id="ProtNLM"/>
    </source>
</evidence>